<dbReference type="Proteomes" id="UP000298225">
    <property type="component" value="Unassembled WGS sequence"/>
</dbReference>
<dbReference type="GO" id="GO:0004812">
    <property type="term" value="F:aminoacyl-tRNA ligase activity"/>
    <property type="evidence" value="ECO:0007669"/>
    <property type="project" value="UniProtKB-KW"/>
</dbReference>
<dbReference type="OrthoDB" id="9810773at2"/>
<evidence type="ECO:0000313" key="4">
    <source>
        <dbReference type="Proteomes" id="UP000298225"/>
    </source>
</evidence>
<feature type="region of interest" description="Disordered" evidence="1">
    <location>
        <begin position="1"/>
        <end position="40"/>
    </location>
</feature>
<keyword evidence="3" id="KW-0030">Aminoacyl-tRNA synthetase</keyword>
<evidence type="ECO:0000259" key="2">
    <source>
        <dbReference type="SMART" id="SM00287"/>
    </source>
</evidence>
<dbReference type="Gene3D" id="2.30.30.40">
    <property type="entry name" value="SH3 Domains"/>
    <property type="match status" value="1"/>
</dbReference>
<organism evidence="3 4">
    <name type="scientific">Bradyrhizobium frederickii</name>
    <dbReference type="NCBI Taxonomy" id="2560054"/>
    <lineage>
        <taxon>Bacteria</taxon>
        <taxon>Pseudomonadati</taxon>
        <taxon>Pseudomonadota</taxon>
        <taxon>Alphaproteobacteria</taxon>
        <taxon>Hyphomicrobiales</taxon>
        <taxon>Nitrobacteraceae</taxon>
        <taxon>Bradyrhizobium</taxon>
    </lineage>
</organism>
<dbReference type="Pfam" id="PF06347">
    <property type="entry name" value="SH3_4"/>
    <property type="match status" value="2"/>
</dbReference>
<dbReference type="AlphaFoldDB" id="A0A4Y9LCH3"/>
<evidence type="ECO:0000256" key="1">
    <source>
        <dbReference type="SAM" id="MobiDB-lite"/>
    </source>
</evidence>
<reference evidence="3 4" key="1">
    <citation type="submission" date="2019-03" db="EMBL/GenBank/DDBJ databases">
        <title>Bradyrhizobium strains diversity isolated from Chamaecrista fasciculata.</title>
        <authorList>
            <person name="Urquiaga M.C.O."/>
            <person name="Hungria M."/>
            <person name="Delamuta J.R.M."/>
        </authorList>
    </citation>
    <scope>NUCLEOTIDE SEQUENCE [LARGE SCALE GENOMIC DNA]</scope>
    <source>
        <strain evidence="3 4">CNPSo 3424</strain>
    </source>
</reference>
<sequence length="218" mass="24228">MGPVRGSHPRDSSRSSQASLHHQEKDRHLNPSGRSRSFKWESRDPRRLRSVIGAEVVLVSILLGCLAGSASGSELGARSGLPIPRFVSVKSKPANVRAGPSVDYPLRWTFVRRHLPVEILAEFGNWRRIRDADGQEGWILAALLSGRRTALIAPWSAAKPVRVRNNSSFNSTVTAIVEPRVLVTVDTCAGLWCYARAQTFSGYIRQTRLWGVYPEEVF</sequence>
<feature type="domain" description="SH3b" evidence="2">
    <location>
        <begin position="84"/>
        <end position="147"/>
    </location>
</feature>
<dbReference type="InterPro" id="IPR010466">
    <property type="entry name" value="DUF1058"/>
</dbReference>
<gene>
    <name evidence="3" type="ORF">E4K66_06840</name>
</gene>
<dbReference type="EMBL" id="SPQU01000003">
    <property type="protein sequence ID" value="TFV41045.1"/>
    <property type="molecule type" value="Genomic_DNA"/>
</dbReference>
<accession>A0A4Y9LCH3</accession>
<name>A0A4Y9LCH3_9BRAD</name>
<dbReference type="InterPro" id="IPR003646">
    <property type="entry name" value="SH3-like_bac-type"/>
</dbReference>
<comment type="caution">
    <text evidence="3">The sequence shown here is derived from an EMBL/GenBank/DDBJ whole genome shotgun (WGS) entry which is preliminary data.</text>
</comment>
<dbReference type="SMART" id="SM00287">
    <property type="entry name" value="SH3b"/>
    <property type="match status" value="1"/>
</dbReference>
<keyword evidence="3" id="KW-0436">Ligase</keyword>
<keyword evidence="4" id="KW-1185">Reference proteome</keyword>
<protein>
    <submittedName>
        <fullName evidence="3">Aspartyl-trna synthetase</fullName>
    </submittedName>
</protein>
<proteinExistence type="predicted"/>
<evidence type="ECO:0000313" key="3">
    <source>
        <dbReference type="EMBL" id="TFV41045.1"/>
    </source>
</evidence>